<evidence type="ECO:0000259" key="5">
    <source>
        <dbReference type="Pfam" id="PF26197"/>
    </source>
</evidence>
<evidence type="ECO:0000313" key="9">
    <source>
        <dbReference type="EMBL" id="KAK7480666.1"/>
    </source>
</evidence>
<feature type="domain" description="SMCHD1 ribosomal S5" evidence="1">
    <location>
        <begin position="396"/>
        <end position="568"/>
    </location>
</feature>
<evidence type="ECO:0000259" key="2">
    <source>
        <dbReference type="Pfam" id="PF26194"/>
    </source>
</evidence>
<dbReference type="Pfam" id="PF26201">
    <property type="entry name" value="Ig_SMCHD1_7th"/>
    <property type="match status" value="1"/>
</dbReference>
<dbReference type="InterPro" id="IPR036890">
    <property type="entry name" value="HATPase_C_sf"/>
</dbReference>
<dbReference type="InterPro" id="IPR038892">
    <property type="entry name" value="SMCHD1"/>
</dbReference>
<dbReference type="EMBL" id="JACVVK020000277">
    <property type="protein sequence ID" value="KAK7480666.1"/>
    <property type="molecule type" value="Genomic_DNA"/>
</dbReference>
<proteinExistence type="predicted"/>
<dbReference type="Pfam" id="PF22899">
    <property type="entry name" value="SMCHD1_S5"/>
    <property type="match status" value="1"/>
</dbReference>
<dbReference type="Proteomes" id="UP001519460">
    <property type="component" value="Unassembled WGS sequence"/>
</dbReference>
<dbReference type="SUPFAM" id="SSF55874">
    <property type="entry name" value="ATPase domain of HSP90 chaperone/DNA topoisomerase II/histidine kinase"/>
    <property type="match status" value="1"/>
</dbReference>
<dbReference type="PANTHER" id="PTHR22640:SF2">
    <property type="entry name" value="STRUCTURAL MAINTENANCE OF CHROMOSOMES FLEXIBLE HINGE DOMAIN-CONTAINING PROTEIN 1"/>
    <property type="match status" value="1"/>
</dbReference>
<feature type="domain" description="SMCHD1 Ig-like" evidence="3">
    <location>
        <begin position="807"/>
        <end position="903"/>
    </location>
</feature>
<accession>A0ABD0JZZ6</accession>
<reference evidence="9 10" key="1">
    <citation type="journal article" date="2023" name="Sci. Data">
        <title>Genome assembly of the Korean intertidal mud-creeper Batillaria attramentaria.</title>
        <authorList>
            <person name="Patra A.K."/>
            <person name="Ho P.T."/>
            <person name="Jun S."/>
            <person name="Lee S.J."/>
            <person name="Kim Y."/>
            <person name="Won Y.J."/>
        </authorList>
    </citation>
    <scope>NUCLEOTIDE SEQUENCE [LARGE SCALE GENOMIC DNA]</scope>
    <source>
        <strain evidence="9">Wonlab-2016</strain>
    </source>
</reference>
<sequence length="1608" mass="179157">MAAPSTSVDDDDAFVFVYDRRTSSAPELKIPTGGLFTYADFRERVRSALKIPAKESFVIATTNRDEICSDESWDLIDKGDTLYVLKNLSQELIAPAEERVNYLPHYDTIVKGGMYEYYASEGQNPLPYAFAELIDNSLAATALNDKSRDIEVRLHFDESAPQRSCIIVIDNGKGMTPRQLNNWAIYRLSKFIRREKSFKGEGSQDESLDGQGQTTVPDTPVARYMNSDISYFGVGGKQAIFFIGNSTRMISRPKGSQDVHELTISKDEFEKKEKNNEAIYSGFIRNRKPGDSSHLPPDDEIVARLIGEEMERDSFTAVVIQSVSPAHIPYLKQHASIWCRQLAHIYHFYLHGPDGNVASDEDGAEPSLYQNINIQVKLYLRGQTQPKVIDLRNIEDDMQTLFARSTAHTFEFKAIVDGSSAVEGLLRYHPFLFDRETYPSDAYDPRVEPEPEDDHGYAINEQRARGKRPIFECFWNGRLIPYTLIEDFDWCALPKKNRSLPVECYNRISGVLWTNDSFQVSTNKLTFLDLEMKLKDKNTVFMRVVNGHDKRTQIDKEFTAWLKECHEKHDKQIFFSGFKGVETRTDVARHRQYPWSYYTQVEWDGRTYKKGDIVRIHRASAPLYGRIKSFMLYGDYDGDVYSTGGELEIAQEPVSLYDEVKVVPLSKLDRTVLPSQLVVSWPNGMEVQPNEKRSAGKTIGDIKVEISNRKGELISKLPGSSAKKLLVELKVIWHSPQGDEVIVSHISQHGKNWPYWFRKMENMKNLGSHTIQLQTVLNESGATTYAGHQLPSHAIKFNIIEGEPERFSVGLLDGPFKVAVPFNIPLEFQDRFRNPTKPPSKIKPTLSAEGLELSFEGVAVRGNSLLIKGVIAKGTVASNSGKNFHLVVGVCELEETQNLKIRLLPGPPASLSVMPEEEVTVENGSPACFNVQVFDAAGNATTDGKQVVAVKFTGAPGLPSCAVNCSNTGNATILTAPITLKTLDKDTAITAKFELQVGTQGQKTVAPVERMLKIIPSGRASCLQIFREWNKGELTPVNNDDEIASIAGDYVKGLCFKLLDEAGQEIEITDKMVDKVKVNWVPKLSPDLVRSGKLPDIKVPTSVTDSKYCQVTVMDGSVIECHFSVRGMAGEAARLKCSVIGEARLERGETSTCVIMVALLDAFGNPVKTPASAARELQVVSEDLVKNKVKVTQREGKLVVEKIQFDTERDGVHRLTLTYHGLEDTVNFEVVAGPPVAIDMPDWEPEMPITVYTDSALPFPVKVQLLDESGNPSHTPDVRVHITKDNKIKLSPAPQPVKTNSDGVADFGIMTVSGPTGVYEFQAKATLGRLVLSGPKIRVSIQPDPMKPRELQVDYSKNGSFVVGQKMRGGLHSEKYFAEDDSLLNTTTASHLSMKLWRSDSVRQNTPPSRVGSVSESRHTQQIIPLEIFTFRNHTAPEQAGPYNVMFVYFDGKYEIYSSVVSITLKPGSPTKLVPMETPGMPTVSNTRSVSSRCLLRNTKLTLQDKYDNPMGEGYDGEVTVTVTGSGEMPMLVGGTRTLSVPMKDGQAVLQNVTIQENSPGKDGMEYSLQCSVTCPLIPRNQSIPPYTIPFLFYNGKSLLRQVDRILY</sequence>
<gene>
    <name evidence="9" type="ORF">BaRGS_00028138</name>
</gene>
<dbReference type="InterPro" id="IPR058617">
    <property type="entry name" value="Ig_SMCHD1_7th"/>
</dbReference>
<dbReference type="InterPro" id="IPR058611">
    <property type="entry name" value="Ig_SMCHD1_1st"/>
</dbReference>
<dbReference type="InterPro" id="IPR058614">
    <property type="entry name" value="Ig_SMCHD1_5th"/>
</dbReference>
<name>A0ABD0JZZ6_9CAEN</name>
<feature type="domain" description="SMCHD1 Ig-like" evidence="5">
    <location>
        <begin position="1022"/>
        <end position="1126"/>
    </location>
</feature>
<evidence type="ECO:0000259" key="8">
    <source>
        <dbReference type="Pfam" id="PF26201"/>
    </source>
</evidence>
<dbReference type="InterPro" id="IPR058612">
    <property type="entry name" value="Ig_SMCHD1_2nd"/>
</dbReference>
<dbReference type="InterPro" id="IPR058616">
    <property type="entry name" value="Ig_SMCHD1_8th"/>
</dbReference>
<dbReference type="Pfam" id="PF26196">
    <property type="entry name" value="Ig_SMCHD1_4th"/>
    <property type="match status" value="1"/>
</dbReference>
<evidence type="ECO:0000259" key="6">
    <source>
        <dbReference type="Pfam" id="PF26198"/>
    </source>
</evidence>
<evidence type="ECO:0000313" key="10">
    <source>
        <dbReference type="Proteomes" id="UP001519460"/>
    </source>
</evidence>
<dbReference type="Pfam" id="PF26194">
    <property type="entry name" value="Ig_SMCHD1_1st"/>
    <property type="match status" value="1"/>
</dbReference>
<feature type="domain" description="SMCHD1 Ig-like" evidence="7">
    <location>
        <begin position="1473"/>
        <end position="1595"/>
    </location>
</feature>
<dbReference type="Pfam" id="PF26198">
    <property type="entry name" value="Ig_SMCHD1_6th"/>
    <property type="match status" value="1"/>
</dbReference>
<dbReference type="Pfam" id="PF26197">
    <property type="entry name" value="Ig_SMCHD1_5th"/>
    <property type="match status" value="1"/>
</dbReference>
<evidence type="ECO:0000259" key="3">
    <source>
        <dbReference type="Pfam" id="PF26195"/>
    </source>
</evidence>
<dbReference type="Pfam" id="PF13589">
    <property type="entry name" value="HATPase_c_3"/>
    <property type="match status" value="1"/>
</dbReference>
<protein>
    <submittedName>
        <fullName evidence="9">Uncharacterized protein</fullName>
    </submittedName>
</protein>
<dbReference type="InterPro" id="IPR058613">
    <property type="entry name" value="Ig_SMCHD1_4th"/>
</dbReference>
<dbReference type="Gene3D" id="3.30.565.10">
    <property type="entry name" value="Histidine kinase-like ATPase, C-terminal domain"/>
    <property type="match status" value="1"/>
</dbReference>
<feature type="domain" description="SMCHD1 Ig-like" evidence="8">
    <location>
        <begin position="1348"/>
        <end position="1450"/>
    </location>
</feature>
<keyword evidence="10" id="KW-1185">Reference proteome</keyword>
<organism evidence="9 10">
    <name type="scientific">Batillaria attramentaria</name>
    <dbReference type="NCBI Taxonomy" id="370345"/>
    <lineage>
        <taxon>Eukaryota</taxon>
        <taxon>Metazoa</taxon>
        <taxon>Spiralia</taxon>
        <taxon>Lophotrochozoa</taxon>
        <taxon>Mollusca</taxon>
        <taxon>Gastropoda</taxon>
        <taxon>Caenogastropoda</taxon>
        <taxon>Sorbeoconcha</taxon>
        <taxon>Cerithioidea</taxon>
        <taxon>Batillariidae</taxon>
        <taxon>Batillaria</taxon>
    </lineage>
</organism>
<feature type="domain" description="SMCHD1 Ig-like" evidence="2">
    <location>
        <begin position="674"/>
        <end position="801"/>
    </location>
</feature>
<evidence type="ECO:0000259" key="1">
    <source>
        <dbReference type="Pfam" id="PF22899"/>
    </source>
</evidence>
<evidence type="ECO:0000259" key="7">
    <source>
        <dbReference type="Pfam" id="PF26199"/>
    </source>
</evidence>
<feature type="domain" description="SMCHD1 Ig-like" evidence="6">
    <location>
        <begin position="1233"/>
        <end position="1345"/>
    </location>
</feature>
<dbReference type="Pfam" id="PF26199">
    <property type="entry name" value="Ig_SMCHD1_8th"/>
    <property type="match status" value="1"/>
</dbReference>
<evidence type="ECO:0000259" key="4">
    <source>
        <dbReference type="Pfam" id="PF26196"/>
    </source>
</evidence>
<dbReference type="InterPro" id="IPR058615">
    <property type="entry name" value="Ig_SMCHD1_6th"/>
</dbReference>
<dbReference type="PANTHER" id="PTHR22640">
    <property type="entry name" value="STRUCTURAL MAINTENANCE OF CHROMOSOMES FLEXIBLE HINGE DOMAIN-CONTAINING PROTEIN 1"/>
    <property type="match status" value="1"/>
</dbReference>
<feature type="domain" description="SMCHD1 Ig-like" evidence="4">
    <location>
        <begin position="911"/>
        <end position="1016"/>
    </location>
</feature>
<dbReference type="Pfam" id="PF26195">
    <property type="entry name" value="Ig_SMCHD1_2nd"/>
    <property type="match status" value="1"/>
</dbReference>
<comment type="caution">
    <text evidence="9">The sequence shown here is derived from an EMBL/GenBank/DDBJ whole genome shotgun (WGS) entry which is preliminary data.</text>
</comment>
<dbReference type="InterPro" id="IPR055109">
    <property type="entry name" value="SMCHD1_S5"/>
</dbReference>